<dbReference type="EMBL" id="JAYMYQ010000002">
    <property type="protein sequence ID" value="KAK7351349.1"/>
    <property type="molecule type" value="Genomic_DNA"/>
</dbReference>
<keyword evidence="6" id="KW-0175">Coiled coil</keyword>
<evidence type="ECO:0000256" key="1">
    <source>
        <dbReference type="ARBA" id="ARBA00004123"/>
    </source>
</evidence>
<reference evidence="9 10" key="1">
    <citation type="submission" date="2024-01" db="EMBL/GenBank/DDBJ databases">
        <title>The genomes of 5 underutilized Papilionoideae crops provide insights into root nodulation and disease resistanc.</title>
        <authorList>
            <person name="Jiang F."/>
        </authorList>
    </citation>
    <scope>NUCLEOTIDE SEQUENCE [LARGE SCALE GENOMIC DNA]</scope>
    <source>
        <strain evidence="9">LVBAO_FW01</strain>
        <tissue evidence="9">Leaves</tissue>
    </source>
</reference>
<evidence type="ECO:0000256" key="2">
    <source>
        <dbReference type="ARBA" id="ARBA00023015"/>
    </source>
</evidence>
<evidence type="ECO:0000259" key="8">
    <source>
        <dbReference type="PROSITE" id="PS50811"/>
    </source>
</evidence>
<dbReference type="AlphaFoldDB" id="A0AAN9QXT9"/>
<dbReference type="GO" id="GO:0003700">
    <property type="term" value="F:DNA-binding transcription factor activity"/>
    <property type="evidence" value="ECO:0007669"/>
    <property type="project" value="InterPro"/>
</dbReference>
<dbReference type="PANTHER" id="PTHR31429:SF38">
    <property type="entry name" value="WRKY TRANSCRIPTION FACTOR 40-RELATED"/>
    <property type="match status" value="1"/>
</dbReference>
<keyword evidence="2" id="KW-0805">Transcription regulation</keyword>
<keyword evidence="10" id="KW-1185">Reference proteome</keyword>
<name>A0AAN9QXT9_CANGL</name>
<dbReference type="Pfam" id="PF03106">
    <property type="entry name" value="WRKY"/>
    <property type="match status" value="1"/>
</dbReference>
<dbReference type="InterPro" id="IPR044810">
    <property type="entry name" value="WRKY_plant"/>
</dbReference>
<dbReference type="PANTHER" id="PTHR31429">
    <property type="entry name" value="WRKY TRANSCRIPTION FACTOR 36-RELATED"/>
    <property type="match status" value="1"/>
</dbReference>
<evidence type="ECO:0000256" key="4">
    <source>
        <dbReference type="ARBA" id="ARBA00023163"/>
    </source>
</evidence>
<comment type="subcellular location">
    <subcellularLocation>
        <location evidence="1">Nucleus</location>
    </subcellularLocation>
</comment>
<keyword evidence="4" id="KW-0804">Transcription</keyword>
<evidence type="ECO:0000256" key="3">
    <source>
        <dbReference type="ARBA" id="ARBA00023125"/>
    </source>
</evidence>
<evidence type="ECO:0000256" key="6">
    <source>
        <dbReference type="SAM" id="Coils"/>
    </source>
</evidence>
<sequence>MRFSTEQCLVGAVCSSSSTPCLCARRRRHHVYVLVVVDTMSMCSSTSNTYVRVTCKVGTLEAKLQHVKEENRTLRTRLEAMNSKYEKLQSHLQEISDAEKVCTKVNQSGSASYLDTHQRKRPEFSQAQKPSQIFVRTHPNDNSLTVKDGYQWKKYGQKVTKDNASPRAYFKCSMAPSCPVKKRVQRSIQDRSILVATYEGNHNHGVFHDLLKPSSSTPKEANNLPMTIMPNDKDIMNIDLALCDWAQTDIRLCENDCGNNSKIEECASSLIKDPDFTIPSAEAVVHSTNNENKQLGLNLNLGLPEP</sequence>
<feature type="domain" description="WRKY" evidence="8">
    <location>
        <begin position="141"/>
        <end position="207"/>
    </location>
</feature>
<proteinExistence type="predicted"/>
<dbReference type="Gene3D" id="2.20.25.80">
    <property type="entry name" value="WRKY domain"/>
    <property type="match status" value="1"/>
</dbReference>
<accession>A0AAN9QXT9</accession>
<comment type="caution">
    <text evidence="9">The sequence shown here is derived from an EMBL/GenBank/DDBJ whole genome shotgun (WGS) entry which is preliminary data.</text>
</comment>
<feature type="coiled-coil region" evidence="6">
    <location>
        <begin position="57"/>
        <end position="98"/>
    </location>
</feature>
<evidence type="ECO:0000313" key="9">
    <source>
        <dbReference type="EMBL" id="KAK7351349.1"/>
    </source>
</evidence>
<dbReference type="GO" id="GO:0005634">
    <property type="term" value="C:nucleus"/>
    <property type="evidence" value="ECO:0007669"/>
    <property type="project" value="UniProtKB-SubCell"/>
</dbReference>
<feature type="region of interest" description="Disordered" evidence="7">
    <location>
        <begin position="112"/>
        <end position="132"/>
    </location>
</feature>
<keyword evidence="3" id="KW-0238">DNA-binding</keyword>
<dbReference type="GO" id="GO:0043565">
    <property type="term" value="F:sequence-specific DNA binding"/>
    <property type="evidence" value="ECO:0007669"/>
    <property type="project" value="InterPro"/>
</dbReference>
<dbReference type="SMART" id="SM00774">
    <property type="entry name" value="WRKY"/>
    <property type="match status" value="1"/>
</dbReference>
<organism evidence="9 10">
    <name type="scientific">Canavalia gladiata</name>
    <name type="common">Sword bean</name>
    <name type="synonym">Dolichos gladiatus</name>
    <dbReference type="NCBI Taxonomy" id="3824"/>
    <lineage>
        <taxon>Eukaryota</taxon>
        <taxon>Viridiplantae</taxon>
        <taxon>Streptophyta</taxon>
        <taxon>Embryophyta</taxon>
        <taxon>Tracheophyta</taxon>
        <taxon>Spermatophyta</taxon>
        <taxon>Magnoliopsida</taxon>
        <taxon>eudicotyledons</taxon>
        <taxon>Gunneridae</taxon>
        <taxon>Pentapetalae</taxon>
        <taxon>rosids</taxon>
        <taxon>fabids</taxon>
        <taxon>Fabales</taxon>
        <taxon>Fabaceae</taxon>
        <taxon>Papilionoideae</taxon>
        <taxon>50 kb inversion clade</taxon>
        <taxon>NPAAA clade</taxon>
        <taxon>indigoferoid/millettioid clade</taxon>
        <taxon>Phaseoleae</taxon>
        <taxon>Canavalia</taxon>
    </lineage>
</organism>
<dbReference type="PROSITE" id="PS50811">
    <property type="entry name" value="WRKY"/>
    <property type="match status" value="1"/>
</dbReference>
<protein>
    <recommendedName>
        <fullName evidence="8">WRKY domain-containing protein</fullName>
    </recommendedName>
</protein>
<dbReference type="SUPFAM" id="SSF118290">
    <property type="entry name" value="WRKY DNA-binding domain"/>
    <property type="match status" value="1"/>
</dbReference>
<dbReference type="Proteomes" id="UP001367508">
    <property type="component" value="Unassembled WGS sequence"/>
</dbReference>
<evidence type="ECO:0000256" key="7">
    <source>
        <dbReference type="SAM" id="MobiDB-lite"/>
    </source>
</evidence>
<gene>
    <name evidence="9" type="ORF">VNO77_10730</name>
</gene>
<dbReference type="InterPro" id="IPR036576">
    <property type="entry name" value="WRKY_dom_sf"/>
</dbReference>
<dbReference type="InterPro" id="IPR003657">
    <property type="entry name" value="WRKY_dom"/>
</dbReference>
<evidence type="ECO:0000313" key="10">
    <source>
        <dbReference type="Proteomes" id="UP001367508"/>
    </source>
</evidence>
<keyword evidence="5" id="KW-0539">Nucleus</keyword>
<evidence type="ECO:0000256" key="5">
    <source>
        <dbReference type="ARBA" id="ARBA00023242"/>
    </source>
</evidence>